<name>A0A0C3M813_9AGAM</name>
<dbReference type="Proteomes" id="UP000054248">
    <property type="component" value="Unassembled WGS sequence"/>
</dbReference>
<dbReference type="OrthoDB" id="3224827at2759"/>
<gene>
    <name evidence="1" type="ORF">M407DRAFT_242479</name>
</gene>
<organism evidence="1 2">
    <name type="scientific">Tulasnella calospora MUT 4182</name>
    <dbReference type="NCBI Taxonomy" id="1051891"/>
    <lineage>
        <taxon>Eukaryota</taxon>
        <taxon>Fungi</taxon>
        <taxon>Dikarya</taxon>
        <taxon>Basidiomycota</taxon>
        <taxon>Agaricomycotina</taxon>
        <taxon>Agaricomycetes</taxon>
        <taxon>Cantharellales</taxon>
        <taxon>Tulasnellaceae</taxon>
        <taxon>Tulasnella</taxon>
    </lineage>
</organism>
<sequence>METTFSNLADFFPALKGLEISFDVIPSYAELERELERFMPRMHRLRTLNLAGFNEGHLDTVESAAELDLVTKIHAVGPSLRFVRLPGGNYWECRDGLWSKSLSDEELAKFDVFPSSSL</sequence>
<dbReference type="HOGENOM" id="CLU_2074878_0_0_1"/>
<keyword evidence="2" id="KW-1185">Reference proteome</keyword>
<dbReference type="EMBL" id="KN822978">
    <property type="protein sequence ID" value="KIO29817.1"/>
    <property type="molecule type" value="Genomic_DNA"/>
</dbReference>
<protein>
    <submittedName>
        <fullName evidence="1">Uncharacterized protein</fullName>
    </submittedName>
</protein>
<proteinExistence type="predicted"/>
<reference evidence="2" key="2">
    <citation type="submission" date="2015-01" db="EMBL/GenBank/DDBJ databases">
        <title>Evolutionary Origins and Diversification of the Mycorrhizal Mutualists.</title>
        <authorList>
            <consortium name="DOE Joint Genome Institute"/>
            <consortium name="Mycorrhizal Genomics Consortium"/>
            <person name="Kohler A."/>
            <person name="Kuo A."/>
            <person name="Nagy L.G."/>
            <person name="Floudas D."/>
            <person name="Copeland A."/>
            <person name="Barry K.W."/>
            <person name="Cichocki N."/>
            <person name="Veneault-Fourrey C."/>
            <person name="LaButti K."/>
            <person name="Lindquist E.A."/>
            <person name="Lipzen A."/>
            <person name="Lundell T."/>
            <person name="Morin E."/>
            <person name="Murat C."/>
            <person name="Riley R."/>
            <person name="Ohm R."/>
            <person name="Sun H."/>
            <person name="Tunlid A."/>
            <person name="Henrissat B."/>
            <person name="Grigoriev I.V."/>
            <person name="Hibbett D.S."/>
            <person name="Martin F."/>
        </authorList>
    </citation>
    <scope>NUCLEOTIDE SEQUENCE [LARGE SCALE GENOMIC DNA]</scope>
    <source>
        <strain evidence="2">MUT 4182</strain>
    </source>
</reference>
<reference evidence="1 2" key="1">
    <citation type="submission" date="2014-04" db="EMBL/GenBank/DDBJ databases">
        <authorList>
            <consortium name="DOE Joint Genome Institute"/>
            <person name="Kuo A."/>
            <person name="Girlanda M."/>
            <person name="Perotto S."/>
            <person name="Kohler A."/>
            <person name="Nagy L.G."/>
            <person name="Floudas D."/>
            <person name="Copeland A."/>
            <person name="Barry K.W."/>
            <person name="Cichocki N."/>
            <person name="Veneault-Fourrey C."/>
            <person name="LaButti K."/>
            <person name="Lindquist E.A."/>
            <person name="Lipzen A."/>
            <person name="Lundell T."/>
            <person name="Morin E."/>
            <person name="Murat C."/>
            <person name="Sun H."/>
            <person name="Tunlid A."/>
            <person name="Henrissat B."/>
            <person name="Grigoriev I.V."/>
            <person name="Hibbett D.S."/>
            <person name="Martin F."/>
            <person name="Nordberg H.P."/>
            <person name="Cantor M.N."/>
            <person name="Hua S.X."/>
        </authorList>
    </citation>
    <scope>NUCLEOTIDE SEQUENCE [LARGE SCALE GENOMIC DNA]</scope>
    <source>
        <strain evidence="1 2">MUT 4182</strain>
    </source>
</reference>
<evidence type="ECO:0000313" key="2">
    <source>
        <dbReference type="Proteomes" id="UP000054248"/>
    </source>
</evidence>
<accession>A0A0C3M813</accession>
<dbReference type="AlphaFoldDB" id="A0A0C3M813"/>
<evidence type="ECO:0000313" key="1">
    <source>
        <dbReference type="EMBL" id="KIO29817.1"/>
    </source>
</evidence>